<keyword evidence="5" id="KW-0233">DNA recombination</keyword>
<evidence type="ECO:0000256" key="1">
    <source>
        <dbReference type="ARBA" id="ARBA00002190"/>
    </source>
</evidence>
<proteinExistence type="inferred from homology"/>
<keyword evidence="4" id="KW-0238">DNA-binding</keyword>
<evidence type="ECO:0000313" key="7">
    <source>
        <dbReference type="Proteomes" id="UP000515570"/>
    </source>
</evidence>
<evidence type="ECO:0000256" key="5">
    <source>
        <dbReference type="ARBA" id="ARBA00023172"/>
    </source>
</evidence>
<keyword evidence="3" id="KW-0815">Transposition</keyword>
<dbReference type="GO" id="GO:0003677">
    <property type="term" value="F:DNA binding"/>
    <property type="evidence" value="ECO:0007669"/>
    <property type="project" value="UniProtKB-KW"/>
</dbReference>
<dbReference type="AlphaFoldDB" id="A0A7G5FEM1"/>
<dbReference type="Proteomes" id="UP000515570">
    <property type="component" value="Chromosome"/>
</dbReference>
<comment type="similarity">
    <text evidence="2">Belongs to the transposase mutator family.</text>
</comment>
<evidence type="ECO:0000256" key="3">
    <source>
        <dbReference type="ARBA" id="ARBA00022578"/>
    </source>
</evidence>
<sequence length="45" mass="4909">MIVSLYAGGMTVRDIQHHIATSYGVDMSHETISNVTDSVLEAVMQ</sequence>
<keyword evidence="7" id="KW-1185">Reference proteome</keyword>
<accession>A0A7G5FEM1</accession>
<name>A0A7G5FEM1_9CORY</name>
<dbReference type="InterPro" id="IPR001207">
    <property type="entry name" value="Transposase_mutator"/>
</dbReference>
<dbReference type="GO" id="GO:0004803">
    <property type="term" value="F:transposase activity"/>
    <property type="evidence" value="ECO:0007669"/>
    <property type="project" value="InterPro"/>
</dbReference>
<comment type="function">
    <text evidence="1">Required for the transposition of the insertion element.</text>
</comment>
<dbReference type="Pfam" id="PF00872">
    <property type="entry name" value="Transposase_mut"/>
    <property type="match status" value="1"/>
</dbReference>
<protein>
    <submittedName>
        <fullName evidence="6">Transposase</fullName>
    </submittedName>
</protein>
<evidence type="ECO:0000256" key="4">
    <source>
        <dbReference type="ARBA" id="ARBA00023125"/>
    </source>
</evidence>
<dbReference type="GO" id="GO:0006313">
    <property type="term" value="P:DNA transposition"/>
    <property type="evidence" value="ECO:0007669"/>
    <property type="project" value="InterPro"/>
</dbReference>
<reference evidence="6 7" key="1">
    <citation type="submission" date="2020-07" db="EMBL/GenBank/DDBJ databases">
        <title>non toxigenic Corynebacterium sp. nov from a clinical source.</title>
        <authorList>
            <person name="Bernier A.-M."/>
            <person name="Bernard K."/>
        </authorList>
    </citation>
    <scope>NUCLEOTIDE SEQUENCE [LARGE SCALE GENOMIC DNA]</scope>
    <source>
        <strain evidence="7">NML 93-0612</strain>
    </source>
</reference>
<gene>
    <name evidence="6" type="ORF">HW450_12145</name>
</gene>
<dbReference type="EMBL" id="CP059833">
    <property type="protein sequence ID" value="QMV85062.1"/>
    <property type="molecule type" value="Genomic_DNA"/>
</dbReference>
<organism evidence="6 7">
    <name type="scientific">Corynebacterium hindlerae</name>
    <dbReference type="NCBI Taxonomy" id="699041"/>
    <lineage>
        <taxon>Bacteria</taxon>
        <taxon>Bacillati</taxon>
        <taxon>Actinomycetota</taxon>
        <taxon>Actinomycetes</taxon>
        <taxon>Mycobacteriales</taxon>
        <taxon>Corynebacteriaceae</taxon>
        <taxon>Corynebacterium</taxon>
    </lineage>
</organism>
<evidence type="ECO:0000313" key="6">
    <source>
        <dbReference type="EMBL" id="QMV85062.1"/>
    </source>
</evidence>
<evidence type="ECO:0000256" key="2">
    <source>
        <dbReference type="ARBA" id="ARBA00010961"/>
    </source>
</evidence>